<evidence type="ECO:0000313" key="6">
    <source>
        <dbReference type="Proteomes" id="UP000390336"/>
    </source>
</evidence>
<organism evidence="4 6">
    <name type="scientific">Vibrio owensii</name>
    <dbReference type="NCBI Taxonomy" id="696485"/>
    <lineage>
        <taxon>Bacteria</taxon>
        <taxon>Pseudomonadati</taxon>
        <taxon>Pseudomonadota</taxon>
        <taxon>Gammaproteobacteria</taxon>
        <taxon>Vibrionales</taxon>
        <taxon>Vibrionaceae</taxon>
        <taxon>Vibrio</taxon>
    </lineage>
</organism>
<reference evidence="3" key="4">
    <citation type="submission" date="2022-01" db="EMBL/GenBank/DDBJ databases">
        <authorList>
            <person name="Lagorce A."/>
        </authorList>
    </citation>
    <scope>NUCLEOTIDE SEQUENCE</scope>
    <source>
        <strain evidence="3">Th15_F1_D04</strain>
    </source>
</reference>
<dbReference type="AlphaFoldDB" id="A0AAP9KCY4"/>
<dbReference type="Gene3D" id="1.25.40.20">
    <property type="entry name" value="Ankyrin repeat-containing domain"/>
    <property type="match status" value="1"/>
</dbReference>
<proteinExistence type="predicted"/>
<evidence type="ECO:0000313" key="5">
    <source>
        <dbReference type="Proteomes" id="UP000272136"/>
    </source>
</evidence>
<dbReference type="InterPro" id="IPR002110">
    <property type="entry name" value="Ankyrin_rpt"/>
</dbReference>
<dbReference type="EMBL" id="CAKMTQ010000023">
    <property type="protein sequence ID" value="CAH1532184.1"/>
    <property type="molecule type" value="Genomic_DNA"/>
</dbReference>
<reference evidence="2 5" key="2">
    <citation type="submission" date="2018-10" db="EMBL/GenBank/DDBJ databases">
        <title>Whole Genome of Vibrio owensii strain 170502, isolated from Acute Hepatopancreatic Necrosis Disease (AHPND) shrimp.</title>
        <authorList>
            <person name="Yan M."/>
            <person name="Wang X."/>
            <person name="Wang Y."/>
        </authorList>
    </citation>
    <scope>NUCLEOTIDE SEQUENCE [LARGE SCALE GENOMIC DNA]</scope>
    <source>
        <strain evidence="2 5">1700302</strain>
    </source>
</reference>
<keyword evidence="5" id="KW-1185">Reference proteome</keyword>
<name>A0AAP9KCY4_9VIBR</name>
<keyword evidence="1" id="KW-1133">Transmembrane helix</keyword>
<reference evidence="4 6" key="1">
    <citation type="journal article" date="2015" name="Genome Announc.">
        <title>Draft Genome Sequence of Vibrio owensii Strain SH-14, Which Causes Shrimp Acute Hepatopancreatic Necrosis Disease.</title>
        <authorList>
            <person name="Liu L."/>
            <person name="Xiao J."/>
            <person name="Xia X."/>
            <person name="Pan Y."/>
            <person name="Yan S."/>
            <person name="Wang Y."/>
        </authorList>
    </citation>
    <scope>NUCLEOTIDE SEQUENCE [LARGE SCALE GENOMIC DNA]</scope>
    <source>
        <strain evidence="4 6">SH14</strain>
    </source>
</reference>
<dbReference type="GeneID" id="47102966"/>
<dbReference type="EMBL" id="CP033138">
    <property type="protein sequence ID" value="AYO17855.1"/>
    <property type="molecule type" value="Genomic_DNA"/>
</dbReference>
<evidence type="ECO:0000313" key="2">
    <source>
        <dbReference type="EMBL" id="AYO17855.1"/>
    </source>
</evidence>
<dbReference type="RefSeq" id="WP_050567178.1">
    <property type="nucleotide sequence ID" value="NZ_BBLB01000070.1"/>
</dbReference>
<protein>
    <submittedName>
        <fullName evidence="4">Ankryin</fullName>
    </submittedName>
</protein>
<accession>A0AAP9KCY4</accession>
<dbReference type="Proteomes" id="UP000272136">
    <property type="component" value="Chromosome 2"/>
</dbReference>
<keyword evidence="1" id="KW-0812">Transmembrane</keyword>
<dbReference type="Proteomes" id="UP000390336">
    <property type="component" value="Chromosome 2"/>
</dbReference>
<dbReference type="EMBL" id="CP045860">
    <property type="protein sequence ID" value="QGH49960.1"/>
    <property type="molecule type" value="Genomic_DNA"/>
</dbReference>
<evidence type="ECO:0000313" key="4">
    <source>
        <dbReference type="EMBL" id="QGH49960.1"/>
    </source>
</evidence>
<dbReference type="InterPro" id="IPR036770">
    <property type="entry name" value="Ankyrin_rpt-contain_sf"/>
</dbReference>
<reference evidence="4" key="3">
    <citation type="submission" date="2019-11" db="EMBL/GenBank/DDBJ databases">
        <title>Complete genome sequence of Vibrio owensii SH-14 isolated from shrimp with acute hepatopancreatic necrosis diease.</title>
        <authorList>
            <person name="Liang X."/>
            <person name="Wang Y."/>
        </authorList>
    </citation>
    <scope>NUCLEOTIDE SEQUENCE</scope>
    <source>
        <strain evidence="4">SH14</strain>
    </source>
</reference>
<keyword evidence="1" id="KW-0472">Membrane</keyword>
<dbReference type="SUPFAM" id="SSF48403">
    <property type="entry name" value="Ankyrin repeat"/>
    <property type="match status" value="1"/>
</dbReference>
<sequence>MDINTTIRTTIFTLSFITTSFALFLKHSLTEERMMLCALGNDIPVFDSEDCLFYFETFGVSQDLLSLVEYQYGISSILSGDSHSRFRMANTLIAHGFDVNWLNESNSPPLHSAIIHDDFEAFKWLMQQGANKDLYCPKVGKNATEFLDWIYTENPTANRGAMYALLH</sequence>
<dbReference type="Proteomes" id="UP001295420">
    <property type="component" value="Unassembled WGS sequence"/>
</dbReference>
<gene>
    <name evidence="4" type="ORF">APZ19_22975</name>
    <name evidence="2" type="ORF">D0812_26260</name>
    <name evidence="3" type="ORF">THF1D04_30336</name>
</gene>
<feature type="transmembrane region" description="Helical" evidence="1">
    <location>
        <begin position="6"/>
        <end position="25"/>
    </location>
</feature>
<evidence type="ECO:0000256" key="1">
    <source>
        <dbReference type="SAM" id="Phobius"/>
    </source>
</evidence>
<dbReference type="Pfam" id="PF13637">
    <property type="entry name" value="Ank_4"/>
    <property type="match status" value="1"/>
</dbReference>
<evidence type="ECO:0000313" key="3">
    <source>
        <dbReference type="EMBL" id="CAH1532184.1"/>
    </source>
</evidence>